<accession>G8HMV9</accession>
<evidence type="ECO:0000313" key="3">
    <source>
        <dbReference type="EMBL" id="AEQ93834.1"/>
    </source>
</evidence>
<gene>
    <name evidence="3" type="primary">atp8</name>
</gene>
<evidence type="ECO:0000256" key="2">
    <source>
        <dbReference type="SAM" id="Phobius"/>
    </source>
</evidence>
<geneLocation type="mitochondrion" evidence="3"/>
<evidence type="ECO:0000256" key="1">
    <source>
        <dbReference type="SAM" id="MobiDB-lite"/>
    </source>
</evidence>
<keyword evidence="2" id="KW-0812">Transmembrane</keyword>
<reference evidence="3" key="2">
    <citation type="submission" date="2011-08" db="EMBL/GenBank/DDBJ databases">
        <authorList>
            <person name="Dayrat B."/>
        </authorList>
    </citation>
    <scope>NUCLEOTIDE SEQUENCE</scope>
</reference>
<dbReference type="AlphaFoldDB" id="G8HMV9"/>
<feature type="transmembrane region" description="Helical" evidence="2">
    <location>
        <begin position="6"/>
        <end position="25"/>
    </location>
</feature>
<name>G8HMV9_9EUPU</name>
<proteinExistence type="predicted"/>
<keyword evidence="2" id="KW-1133">Transmembrane helix</keyword>
<sequence length="50" mass="5661">MPQLSPVLGIMIFLLVLCVMFMLMLRETQSVSPPKLPTSKKPKSRSPLLY</sequence>
<keyword evidence="2" id="KW-0472">Membrane</keyword>
<protein>
    <submittedName>
        <fullName evidence="3">ATP synthase subunit 8</fullName>
    </submittedName>
</protein>
<dbReference type="EMBL" id="JN606067">
    <property type="protein sequence ID" value="AEQ93834.1"/>
    <property type="molecule type" value="Genomic_DNA"/>
</dbReference>
<feature type="region of interest" description="Disordered" evidence="1">
    <location>
        <begin position="30"/>
        <end position="50"/>
    </location>
</feature>
<reference evidence="3" key="1">
    <citation type="journal article" date="2011" name="BMC Evol. Biol.">
        <title>Ten new complete mitochondrial genomes of pulmonates (Mollusca: Gastropoda) and their impact on phylogenetic relationships.</title>
        <authorList>
            <person name="White T.R."/>
            <person name="Conrad M.M."/>
            <person name="Tseng R."/>
            <person name="Balayan S."/>
            <person name="Golding R."/>
            <person name="de Frias Martins A.M."/>
            <person name="Dayrat B.A."/>
        </authorList>
    </citation>
    <scope>NUCLEOTIDE SEQUENCE</scope>
</reference>
<organism evidence="3">
    <name type="scientific">Myosotella myosotis</name>
    <name type="common">mouse ear snail</name>
    <dbReference type="NCBI Taxonomy" id="252580"/>
    <lineage>
        <taxon>Eukaryota</taxon>
        <taxon>Metazoa</taxon>
        <taxon>Spiralia</taxon>
        <taxon>Lophotrochozoa</taxon>
        <taxon>Mollusca</taxon>
        <taxon>Gastropoda</taxon>
        <taxon>Heterobranchia</taxon>
        <taxon>Euthyneura</taxon>
        <taxon>Panpulmonata</taxon>
        <taxon>Eupulmonata</taxon>
        <taxon>Ellobiida</taxon>
        <taxon>Ellobioidea</taxon>
        <taxon>Ellobiidae</taxon>
        <taxon>Myosotella</taxon>
    </lineage>
</organism>
<keyword evidence="3" id="KW-0496">Mitochondrion</keyword>